<dbReference type="EMBL" id="JAEFBK010000006">
    <property type="protein sequence ID" value="KAG7593746.1"/>
    <property type="molecule type" value="Genomic_DNA"/>
</dbReference>
<sequence>RVNPDLRLVKPHHLYLDNQEIQLSMYLIQIVFPNG</sequence>
<feature type="non-terminal residue" evidence="1">
    <location>
        <position position="35"/>
    </location>
</feature>
<keyword evidence="2" id="KW-1185">Reference proteome</keyword>
<gene>
    <name evidence="1" type="ORF">ISN45_Aa01g025300</name>
</gene>
<organism evidence="1 2">
    <name type="scientific">Arabidopsis thaliana x Arabidopsis arenosa</name>
    <dbReference type="NCBI Taxonomy" id="1240361"/>
    <lineage>
        <taxon>Eukaryota</taxon>
        <taxon>Viridiplantae</taxon>
        <taxon>Streptophyta</taxon>
        <taxon>Embryophyta</taxon>
        <taxon>Tracheophyta</taxon>
        <taxon>Spermatophyta</taxon>
        <taxon>Magnoliopsida</taxon>
        <taxon>eudicotyledons</taxon>
        <taxon>Gunneridae</taxon>
        <taxon>Pentapetalae</taxon>
        <taxon>rosids</taxon>
        <taxon>malvids</taxon>
        <taxon>Brassicales</taxon>
        <taxon>Brassicaceae</taxon>
        <taxon>Camelineae</taxon>
        <taxon>Arabidopsis</taxon>
    </lineage>
</organism>
<dbReference type="Proteomes" id="UP000694240">
    <property type="component" value="Chromosome 6"/>
</dbReference>
<evidence type="ECO:0000313" key="1">
    <source>
        <dbReference type="EMBL" id="KAG7593746.1"/>
    </source>
</evidence>
<accession>A0A8T2C664</accession>
<name>A0A8T2C664_9BRAS</name>
<proteinExistence type="predicted"/>
<protein>
    <submittedName>
        <fullName evidence="1">Uncharacterized protein</fullName>
    </submittedName>
</protein>
<comment type="caution">
    <text evidence="1">The sequence shown here is derived from an EMBL/GenBank/DDBJ whole genome shotgun (WGS) entry which is preliminary data.</text>
</comment>
<feature type="non-terminal residue" evidence="1">
    <location>
        <position position="1"/>
    </location>
</feature>
<evidence type="ECO:0000313" key="2">
    <source>
        <dbReference type="Proteomes" id="UP000694240"/>
    </source>
</evidence>
<dbReference type="AlphaFoldDB" id="A0A8T2C664"/>
<reference evidence="1 2" key="1">
    <citation type="submission" date="2020-12" db="EMBL/GenBank/DDBJ databases">
        <title>Concerted genomic and epigenomic changes stabilize Arabidopsis allopolyploids.</title>
        <authorList>
            <person name="Chen Z."/>
        </authorList>
    </citation>
    <scope>NUCLEOTIDE SEQUENCE [LARGE SCALE GENOMIC DNA]</scope>
    <source>
        <strain evidence="1">Allo738</strain>
        <tissue evidence="1">Leaf</tissue>
    </source>
</reference>